<dbReference type="InterPro" id="IPR046533">
    <property type="entry name" value="DUF6598"/>
</dbReference>
<accession>A0A8R7QV26</accession>
<organism evidence="3 4">
    <name type="scientific">Triticum urartu</name>
    <name type="common">Red wild einkorn</name>
    <name type="synonym">Crithodium urartu</name>
    <dbReference type="NCBI Taxonomy" id="4572"/>
    <lineage>
        <taxon>Eukaryota</taxon>
        <taxon>Viridiplantae</taxon>
        <taxon>Streptophyta</taxon>
        <taxon>Embryophyta</taxon>
        <taxon>Tracheophyta</taxon>
        <taxon>Spermatophyta</taxon>
        <taxon>Magnoliopsida</taxon>
        <taxon>Liliopsida</taxon>
        <taxon>Poales</taxon>
        <taxon>Poaceae</taxon>
        <taxon>BOP clade</taxon>
        <taxon>Pooideae</taxon>
        <taxon>Triticodae</taxon>
        <taxon>Triticeae</taxon>
        <taxon>Triticinae</taxon>
        <taxon>Triticum</taxon>
    </lineage>
</organism>
<dbReference type="Pfam" id="PF20241">
    <property type="entry name" value="DUF6598"/>
    <property type="match status" value="1"/>
</dbReference>
<dbReference type="GeneID" id="125519798"/>
<dbReference type="PANTHER" id="PTHR33065">
    <property type="entry name" value="OS07G0486400 PROTEIN"/>
    <property type="match status" value="1"/>
</dbReference>
<gene>
    <name evidence="3" type="primary">LOC125519798</name>
</gene>
<sequence>MASPAAGDHRYLFVCTHGDCQLRAFVSHEFAEDHRRQHKDGRSELAHAKQELEAQRHRGRRKASSLESSSGETGCDEHAGDTDQQLDAIEVQKSMHGGIEKQAKNDTIFTPKQAGLGRSYRDMLKDEEEDVVSYRRFWECTWGRKFGSFEGYTFVSPILYTYGTIPAHAGPFGFLQIFSIKVMENEMWRIRWPVEVYGFIAARDNLDRNRNLLFSQTRDDPQILTQQDSFLQLTGPRRPIALIDPVVFEIQLKVKGTAECEDETLMDRAFEYGYGFGEYGELARRPWAGNFCTLEITSALLSRTVAATFISADVIKGSWPVDYRGRVVARTADIDEDFVLLDSGEGRLQVNPDGRIVLQRGVVCVEHEGMLTVSVEAYSEAGTCRADCVEFKPQKSLTSDGTCNLGFCTVQFIVGWSPMARKYDMMYDGN</sequence>
<dbReference type="RefSeq" id="XP_048540523.1">
    <property type="nucleotide sequence ID" value="XM_048684566.1"/>
</dbReference>
<feature type="region of interest" description="Disordered" evidence="1">
    <location>
        <begin position="51"/>
        <end position="81"/>
    </location>
</feature>
<evidence type="ECO:0000313" key="4">
    <source>
        <dbReference type="Proteomes" id="UP000015106"/>
    </source>
</evidence>
<reference evidence="3" key="3">
    <citation type="submission" date="2022-06" db="UniProtKB">
        <authorList>
            <consortium name="EnsemblPlants"/>
        </authorList>
    </citation>
    <scope>IDENTIFICATION</scope>
</reference>
<evidence type="ECO:0000313" key="3">
    <source>
        <dbReference type="EnsemblPlants" id="TuG1812G0700000992.01.T01"/>
    </source>
</evidence>
<dbReference type="OrthoDB" id="607912at2759"/>
<feature type="domain" description="DUF6598" evidence="2">
    <location>
        <begin position="175"/>
        <end position="413"/>
    </location>
</feature>
<dbReference type="KEGG" id="tua:125519798"/>
<dbReference type="PANTHER" id="PTHR33065:SF73">
    <property type="entry name" value="DUF6598 DOMAIN-CONTAINING PROTEIN"/>
    <property type="match status" value="1"/>
</dbReference>
<dbReference type="Gramene" id="TuG1812G0700000992.01.T01">
    <property type="protein sequence ID" value="TuG1812G0700000992.01.T01"/>
    <property type="gene ID" value="TuG1812G0700000992.01"/>
</dbReference>
<name>A0A8R7QV26_TRIUA</name>
<dbReference type="AlphaFoldDB" id="A0A8R7QV26"/>
<dbReference type="Proteomes" id="UP000015106">
    <property type="component" value="Chromosome 7"/>
</dbReference>
<keyword evidence="4" id="KW-1185">Reference proteome</keyword>
<reference evidence="3" key="2">
    <citation type="submission" date="2018-03" db="EMBL/GenBank/DDBJ databases">
        <title>The Triticum urartu genome reveals the dynamic nature of wheat genome evolution.</title>
        <authorList>
            <person name="Ling H."/>
            <person name="Ma B."/>
            <person name="Shi X."/>
            <person name="Liu H."/>
            <person name="Dong L."/>
            <person name="Sun H."/>
            <person name="Cao Y."/>
            <person name="Gao Q."/>
            <person name="Zheng S."/>
            <person name="Li Y."/>
            <person name="Yu Y."/>
            <person name="Du H."/>
            <person name="Qi M."/>
            <person name="Li Y."/>
            <person name="Yu H."/>
            <person name="Cui Y."/>
            <person name="Wang N."/>
            <person name="Chen C."/>
            <person name="Wu H."/>
            <person name="Zhao Y."/>
            <person name="Zhang J."/>
            <person name="Li Y."/>
            <person name="Zhou W."/>
            <person name="Zhang B."/>
            <person name="Hu W."/>
            <person name="Eijk M."/>
            <person name="Tang J."/>
            <person name="Witsenboer H."/>
            <person name="Zhao S."/>
            <person name="Li Z."/>
            <person name="Zhang A."/>
            <person name="Wang D."/>
            <person name="Liang C."/>
        </authorList>
    </citation>
    <scope>NUCLEOTIDE SEQUENCE [LARGE SCALE GENOMIC DNA]</scope>
    <source>
        <strain evidence="3">cv. G1812</strain>
    </source>
</reference>
<protein>
    <recommendedName>
        <fullName evidence="2">DUF6598 domain-containing protein</fullName>
    </recommendedName>
</protein>
<evidence type="ECO:0000259" key="2">
    <source>
        <dbReference type="Pfam" id="PF20241"/>
    </source>
</evidence>
<dbReference type="EnsemblPlants" id="TuG1812G0700000992.01.T01">
    <property type="protein sequence ID" value="TuG1812G0700000992.01.T01"/>
    <property type="gene ID" value="TuG1812G0700000992.01"/>
</dbReference>
<evidence type="ECO:0000256" key="1">
    <source>
        <dbReference type="SAM" id="MobiDB-lite"/>
    </source>
</evidence>
<proteinExistence type="predicted"/>
<reference evidence="4" key="1">
    <citation type="journal article" date="2013" name="Nature">
        <title>Draft genome of the wheat A-genome progenitor Triticum urartu.</title>
        <authorList>
            <person name="Ling H.Q."/>
            <person name="Zhao S."/>
            <person name="Liu D."/>
            <person name="Wang J."/>
            <person name="Sun H."/>
            <person name="Zhang C."/>
            <person name="Fan H."/>
            <person name="Li D."/>
            <person name="Dong L."/>
            <person name="Tao Y."/>
            <person name="Gao C."/>
            <person name="Wu H."/>
            <person name="Li Y."/>
            <person name="Cui Y."/>
            <person name="Guo X."/>
            <person name="Zheng S."/>
            <person name="Wang B."/>
            <person name="Yu K."/>
            <person name="Liang Q."/>
            <person name="Yang W."/>
            <person name="Lou X."/>
            <person name="Chen J."/>
            <person name="Feng M."/>
            <person name="Jian J."/>
            <person name="Zhang X."/>
            <person name="Luo G."/>
            <person name="Jiang Y."/>
            <person name="Liu J."/>
            <person name="Wang Z."/>
            <person name="Sha Y."/>
            <person name="Zhang B."/>
            <person name="Wu H."/>
            <person name="Tang D."/>
            <person name="Shen Q."/>
            <person name="Xue P."/>
            <person name="Zou S."/>
            <person name="Wang X."/>
            <person name="Liu X."/>
            <person name="Wang F."/>
            <person name="Yang Y."/>
            <person name="An X."/>
            <person name="Dong Z."/>
            <person name="Zhang K."/>
            <person name="Zhang X."/>
            <person name="Luo M.C."/>
            <person name="Dvorak J."/>
            <person name="Tong Y."/>
            <person name="Wang J."/>
            <person name="Yang H."/>
            <person name="Li Z."/>
            <person name="Wang D."/>
            <person name="Zhang A."/>
            <person name="Wang J."/>
        </authorList>
    </citation>
    <scope>NUCLEOTIDE SEQUENCE</scope>
    <source>
        <strain evidence="4">cv. G1812</strain>
    </source>
</reference>